<evidence type="ECO:0000256" key="1">
    <source>
        <dbReference type="SAM" id="Phobius"/>
    </source>
</evidence>
<gene>
    <name evidence="2" type="ORF">TP2_12000</name>
</gene>
<keyword evidence="1" id="KW-1133">Transmembrane helix</keyword>
<comment type="caution">
    <text evidence="2">The sequence shown here is derived from an EMBL/GenBank/DDBJ whole genome shotgun (WGS) entry which is preliminary data.</text>
</comment>
<accession>A0A074JQJ4</accession>
<reference evidence="2 3" key="1">
    <citation type="submission" date="2013-07" db="EMBL/GenBank/DDBJ databases">
        <title>Thioclava pacifica DSM 10166 Genome Sequencing.</title>
        <authorList>
            <person name="Lai Q."/>
            <person name="Shao Z."/>
        </authorList>
    </citation>
    <scope>NUCLEOTIDE SEQUENCE [LARGE SCALE GENOMIC DNA]</scope>
    <source>
        <strain evidence="2 3">DSM 10166</strain>
    </source>
</reference>
<sequence length="174" mass="18033">MHEASWGFGPGAGKSPQLGHARVPFARKAVTMMMRLANPFVLPAVGSLPALSRRVLALAAMAGLSGCLFYSHIALDIGAMPLWLFAGCLYALGVGLSAAVILAFLPGLSRFIAFTALSRLGLALVAAQIPAVASLLISTPALNATLVVGFALGLQQIARVQPQLARGVQRFALT</sequence>
<protein>
    <submittedName>
        <fullName evidence="2">Uncharacterized protein</fullName>
    </submittedName>
</protein>
<name>A0A074JQJ4_9RHOB</name>
<keyword evidence="1" id="KW-0812">Transmembrane</keyword>
<keyword evidence="1" id="KW-0472">Membrane</keyword>
<evidence type="ECO:0000313" key="3">
    <source>
        <dbReference type="Proteomes" id="UP000027432"/>
    </source>
</evidence>
<feature type="transmembrane region" description="Helical" evidence="1">
    <location>
        <begin position="135"/>
        <end position="154"/>
    </location>
</feature>
<feature type="transmembrane region" description="Helical" evidence="1">
    <location>
        <begin position="55"/>
        <end position="75"/>
    </location>
</feature>
<dbReference type="EMBL" id="AUND01000038">
    <property type="protein sequence ID" value="KEO51612.1"/>
    <property type="molecule type" value="Genomic_DNA"/>
</dbReference>
<dbReference type="Proteomes" id="UP000027432">
    <property type="component" value="Unassembled WGS sequence"/>
</dbReference>
<feature type="transmembrane region" description="Helical" evidence="1">
    <location>
        <begin position="81"/>
        <end position="104"/>
    </location>
</feature>
<keyword evidence="3" id="KW-1185">Reference proteome</keyword>
<proteinExistence type="predicted"/>
<dbReference type="AlphaFoldDB" id="A0A074JQJ4"/>
<organism evidence="2 3">
    <name type="scientific">Thioclava pacifica DSM 10166</name>
    <dbReference type="NCBI Taxonomy" id="1353537"/>
    <lineage>
        <taxon>Bacteria</taxon>
        <taxon>Pseudomonadati</taxon>
        <taxon>Pseudomonadota</taxon>
        <taxon>Alphaproteobacteria</taxon>
        <taxon>Rhodobacterales</taxon>
        <taxon>Paracoccaceae</taxon>
        <taxon>Thioclava</taxon>
    </lineage>
</organism>
<evidence type="ECO:0000313" key="2">
    <source>
        <dbReference type="EMBL" id="KEO51612.1"/>
    </source>
</evidence>